<dbReference type="PROSITE" id="PS00076">
    <property type="entry name" value="PYRIDINE_REDOX_1"/>
    <property type="match status" value="1"/>
</dbReference>
<keyword evidence="4 9" id="KW-0274">FAD</keyword>
<dbReference type="EC" id="1.8.1.15" evidence="12"/>
<feature type="domain" description="Pyridine nucleotide-disulphide oxidoreductase dimerisation" evidence="10">
    <location>
        <begin position="339"/>
        <end position="448"/>
    </location>
</feature>
<dbReference type="InterPro" id="IPR023753">
    <property type="entry name" value="FAD/NAD-binding_dom"/>
</dbReference>
<keyword evidence="13" id="KW-1185">Reference proteome</keyword>
<keyword evidence="5" id="KW-0521">NADP</keyword>
<evidence type="ECO:0000256" key="7">
    <source>
        <dbReference type="ARBA" id="ARBA00023157"/>
    </source>
</evidence>
<dbReference type="RefSeq" id="WP_218602898.1">
    <property type="nucleotide sequence ID" value="NZ_JADQDJ010000091.1"/>
</dbReference>
<dbReference type="NCBIfam" id="NF005884">
    <property type="entry name" value="PRK07846.1"/>
    <property type="match status" value="1"/>
</dbReference>
<dbReference type="Pfam" id="PF07992">
    <property type="entry name" value="Pyr_redox_2"/>
    <property type="match status" value="1"/>
</dbReference>
<evidence type="ECO:0000256" key="1">
    <source>
        <dbReference type="ARBA" id="ARBA00001974"/>
    </source>
</evidence>
<comment type="cofactor">
    <cofactor evidence="1">
        <name>FAD</name>
        <dbReference type="ChEBI" id="CHEBI:57692"/>
    </cofactor>
</comment>
<dbReference type="PANTHER" id="PTHR43014:SF5">
    <property type="entry name" value="GLUTATHIONE REDUCTASE (NADPH)"/>
    <property type="match status" value="1"/>
</dbReference>
<comment type="caution">
    <text evidence="12">The sequence shown here is derived from an EMBL/GenBank/DDBJ whole genome shotgun (WGS) entry which is preliminary data.</text>
</comment>
<evidence type="ECO:0000256" key="5">
    <source>
        <dbReference type="ARBA" id="ARBA00022857"/>
    </source>
</evidence>
<feature type="domain" description="FAD/NAD(P)-binding" evidence="11">
    <location>
        <begin position="7"/>
        <end position="317"/>
    </location>
</feature>
<dbReference type="InterPro" id="IPR001100">
    <property type="entry name" value="Pyr_nuc-diS_OxRdtase"/>
</dbReference>
<keyword evidence="3 9" id="KW-0285">Flavoprotein</keyword>
<dbReference type="InterPro" id="IPR012999">
    <property type="entry name" value="Pyr_OxRdtase_I_AS"/>
</dbReference>
<evidence type="ECO:0000256" key="8">
    <source>
        <dbReference type="ARBA" id="ARBA00023284"/>
    </source>
</evidence>
<sequence>MPSVHHQLVVVGTGSGNTVIDDSFADLDVAIVEREERFGGTCLNVGCIPTKMLAYTAEVVDTVERAGRFGVDAELGGMRWTDVRDRVLGRVDPIAREGRDGRRDTSWITVHTGHARFTGPRTLDVDGTTVTADRIVLASGSRPLVPPPVAESGLPYETSDTIMRRDGVPGRLAVLGGGYIAAEFAHVFAVAGSEIVIIEQGGTLLGPQDETVAEEFTALAAKRYELHLGRELTGVSGSPGALRLTLDDGSTVEADTLLVAVGRIPNGDLMDLAEGGVEVDEKGLVLVDEHQRTTAEGVWALGDVCSPVPLKHVANREADVVRHNLLHPDDLRSADHDTVPSAVFTDPQIAQVGATEQELREAGTPYRVGTTRFGDTAYGWAMEDDTGFCKVLTDPDTGTILGAHVMGPQAPTLIQPLVLAVTLAIPARTLVDRPYWIHPALTEVVQQALIAAT</sequence>
<keyword evidence="7" id="KW-1015">Disulfide bond</keyword>
<keyword evidence="6 9" id="KW-0560">Oxidoreductase</keyword>
<dbReference type="Proteomes" id="UP000694287">
    <property type="component" value="Unassembled WGS sequence"/>
</dbReference>
<evidence type="ECO:0000259" key="11">
    <source>
        <dbReference type="Pfam" id="PF07992"/>
    </source>
</evidence>
<evidence type="ECO:0000256" key="4">
    <source>
        <dbReference type="ARBA" id="ARBA00022827"/>
    </source>
</evidence>
<evidence type="ECO:0000313" key="13">
    <source>
        <dbReference type="Proteomes" id="UP000694287"/>
    </source>
</evidence>
<dbReference type="EMBL" id="JADQDK010000001">
    <property type="protein sequence ID" value="MBW0134721.1"/>
    <property type="molecule type" value="Genomic_DNA"/>
</dbReference>
<evidence type="ECO:0000256" key="9">
    <source>
        <dbReference type="RuleBase" id="RU003691"/>
    </source>
</evidence>
<protein>
    <submittedName>
        <fullName evidence="12">Mycothione reductase</fullName>
        <ecNumber evidence="12">1.8.1.15</ecNumber>
    </submittedName>
</protein>
<evidence type="ECO:0000256" key="3">
    <source>
        <dbReference type="ARBA" id="ARBA00022630"/>
    </source>
</evidence>
<dbReference type="PIRSF" id="PIRSF000350">
    <property type="entry name" value="Mercury_reductase_MerA"/>
    <property type="match status" value="1"/>
</dbReference>
<keyword evidence="8 9" id="KW-0676">Redox-active center</keyword>
<comment type="similarity">
    <text evidence="2 9">Belongs to the class-I pyridine nucleotide-disulfide oxidoreductase family.</text>
</comment>
<dbReference type="InterPro" id="IPR004099">
    <property type="entry name" value="Pyr_nucl-diS_OxRdtase_dimer"/>
</dbReference>
<evidence type="ECO:0000313" key="12">
    <source>
        <dbReference type="EMBL" id="MBW0134721.1"/>
    </source>
</evidence>
<reference evidence="12 13" key="1">
    <citation type="submission" date="2020-11" db="EMBL/GenBank/DDBJ databases">
        <title>Pseudonocardia abyssalis sp. nov. and Pseudonocardia oceani sp. nov., description and phylogenomic analysis of two novel actinomycetes isolated from the deep Southern Ocean.</title>
        <authorList>
            <person name="Parra J."/>
        </authorList>
    </citation>
    <scope>NUCLEOTIDE SEQUENCE [LARGE SCALE GENOMIC DNA]</scope>
    <source>
        <strain evidence="12 13">KRD-168</strain>
    </source>
</reference>
<dbReference type="PANTHER" id="PTHR43014">
    <property type="entry name" value="MERCURIC REDUCTASE"/>
    <property type="match status" value="1"/>
</dbReference>
<dbReference type="GO" id="GO:0050627">
    <property type="term" value="F:mycothione reductase [NAD(P)H] activity"/>
    <property type="evidence" value="ECO:0007669"/>
    <property type="project" value="UniProtKB-EC"/>
</dbReference>
<proteinExistence type="inferred from homology"/>
<accession>A0ABS6UR34</accession>
<evidence type="ECO:0000256" key="2">
    <source>
        <dbReference type="ARBA" id="ARBA00007532"/>
    </source>
</evidence>
<evidence type="ECO:0000259" key="10">
    <source>
        <dbReference type="Pfam" id="PF02852"/>
    </source>
</evidence>
<dbReference type="Pfam" id="PF02852">
    <property type="entry name" value="Pyr_redox_dim"/>
    <property type="match status" value="1"/>
</dbReference>
<gene>
    <name evidence="12" type="ORF">I4I81_10680</name>
</gene>
<organism evidence="12 13">
    <name type="scientific">Pseudonocardia abyssalis</name>
    <dbReference type="NCBI Taxonomy" id="2792008"/>
    <lineage>
        <taxon>Bacteria</taxon>
        <taxon>Bacillati</taxon>
        <taxon>Actinomycetota</taxon>
        <taxon>Actinomycetes</taxon>
        <taxon>Pseudonocardiales</taxon>
        <taxon>Pseudonocardiaceae</taxon>
        <taxon>Pseudonocardia</taxon>
    </lineage>
</organism>
<evidence type="ECO:0000256" key="6">
    <source>
        <dbReference type="ARBA" id="ARBA00023002"/>
    </source>
</evidence>
<name>A0ABS6UR34_9PSEU</name>